<gene>
    <name evidence="1" type="ORF">S06H3_14914</name>
</gene>
<evidence type="ECO:0000313" key="1">
    <source>
        <dbReference type="EMBL" id="GAI06234.1"/>
    </source>
</evidence>
<sequence length="143" mass="16307">MENNVTIVMGGGYDNPYWTANKNSYDDRTNRFTGNGIFQYRFADWLNLSYNGGIDWYNRRTKNILAVYSRGQPSGFVSEYSYFGTILNSDLLLNFSHNVGDDLEFKLTVGNNLYASYGKSVYGDATSLSIIEFYQLSNTSNRN</sequence>
<protein>
    <recommendedName>
        <fullName evidence="2">TonB-dependent receptor-like beta-barrel domain-containing protein</fullName>
    </recommendedName>
</protein>
<evidence type="ECO:0008006" key="2">
    <source>
        <dbReference type="Google" id="ProtNLM"/>
    </source>
</evidence>
<reference evidence="1" key="1">
    <citation type="journal article" date="2014" name="Front. Microbiol.">
        <title>High frequency of phylogenetically diverse reductive dehalogenase-homologous genes in deep subseafloor sedimentary metagenomes.</title>
        <authorList>
            <person name="Kawai M."/>
            <person name="Futagami T."/>
            <person name="Toyoda A."/>
            <person name="Takaki Y."/>
            <person name="Nishi S."/>
            <person name="Hori S."/>
            <person name="Arai W."/>
            <person name="Tsubouchi T."/>
            <person name="Morono Y."/>
            <person name="Uchiyama I."/>
            <person name="Ito T."/>
            <person name="Fujiyama A."/>
            <person name="Inagaki F."/>
            <person name="Takami H."/>
        </authorList>
    </citation>
    <scope>NUCLEOTIDE SEQUENCE</scope>
    <source>
        <strain evidence="1">Expedition CK06-06</strain>
    </source>
</reference>
<dbReference type="AlphaFoldDB" id="X1MIM8"/>
<comment type="caution">
    <text evidence="1">The sequence shown here is derived from an EMBL/GenBank/DDBJ whole genome shotgun (WGS) entry which is preliminary data.</text>
</comment>
<proteinExistence type="predicted"/>
<dbReference type="EMBL" id="BARV01007314">
    <property type="protein sequence ID" value="GAI06234.1"/>
    <property type="molecule type" value="Genomic_DNA"/>
</dbReference>
<organism evidence="1">
    <name type="scientific">marine sediment metagenome</name>
    <dbReference type="NCBI Taxonomy" id="412755"/>
    <lineage>
        <taxon>unclassified sequences</taxon>
        <taxon>metagenomes</taxon>
        <taxon>ecological metagenomes</taxon>
    </lineage>
</organism>
<accession>X1MIM8</accession>
<name>X1MIM8_9ZZZZ</name>